<protein>
    <submittedName>
        <fullName evidence="3">Serine hydrolase</fullName>
    </submittedName>
</protein>
<sequence>MVTALVAAMLGVAVAPAAPASASVDSARWLRTGVSDLHALGITGVQGLARDGVRDSYARAGTADLATGAPVPRDGYFRMGSNTKTFAAVIVLQLVGERRLGLDDTVERWLPGVVAGNGNDGRRITIRQLLQHTSGLYNYTMDLPGLSSAEEYARHRFDHYEPEELVALAMAHPPTFAPGTSWDYSNTNYILAGMLIERVTGRSWAAELRDRILRPLRLTETSTPGDQAHLPGPHAKGYQQWEPGGPLDDTTLFNTTMAFTAGDLVSTPSDLVRFWQALQQGRLLAPAQLAEMRRTVLAETFQDYLPGARYGLGIMWAPNACGGYWSHGGDVPGMSTVNGVTTDGRRAVVLSLTTQLAGDEAALAVLRRADEIVADAVCGSAG</sequence>
<dbReference type="PANTHER" id="PTHR46825:SF7">
    <property type="entry name" value="D-ALANYL-D-ALANINE CARBOXYPEPTIDASE"/>
    <property type="match status" value="1"/>
</dbReference>
<dbReference type="EMBL" id="BONX01000002">
    <property type="protein sequence ID" value="GIG93575.1"/>
    <property type="molecule type" value="Genomic_DNA"/>
</dbReference>
<dbReference type="Proteomes" id="UP000621500">
    <property type="component" value="Unassembled WGS sequence"/>
</dbReference>
<feature type="signal peptide" evidence="1">
    <location>
        <begin position="1"/>
        <end position="17"/>
    </location>
</feature>
<feature type="domain" description="Beta-lactamase-related" evidence="2">
    <location>
        <begin position="44"/>
        <end position="362"/>
    </location>
</feature>
<dbReference type="GO" id="GO:0016787">
    <property type="term" value="F:hydrolase activity"/>
    <property type="evidence" value="ECO:0007669"/>
    <property type="project" value="UniProtKB-KW"/>
</dbReference>
<comment type="caution">
    <text evidence="3">The sequence shown here is derived from an EMBL/GenBank/DDBJ whole genome shotgun (WGS) entry which is preliminary data.</text>
</comment>
<feature type="chain" id="PRO_5046850048" evidence="1">
    <location>
        <begin position="18"/>
        <end position="382"/>
    </location>
</feature>
<dbReference type="Pfam" id="PF00144">
    <property type="entry name" value="Beta-lactamase"/>
    <property type="match status" value="1"/>
</dbReference>
<dbReference type="InterPro" id="IPR050491">
    <property type="entry name" value="AmpC-like"/>
</dbReference>
<dbReference type="Gene3D" id="3.40.710.10">
    <property type="entry name" value="DD-peptidase/beta-lactamase superfamily"/>
    <property type="match status" value="1"/>
</dbReference>
<keyword evidence="4" id="KW-1185">Reference proteome</keyword>
<evidence type="ECO:0000259" key="2">
    <source>
        <dbReference type="Pfam" id="PF00144"/>
    </source>
</evidence>
<evidence type="ECO:0000313" key="3">
    <source>
        <dbReference type="EMBL" id="GIG93575.1"/>
    </source>
</evidence>
<evidence type="ECO:0000256" key="1">
    <source>
        <dbReference type="SAM" id="SignalP"/>
    </source>
</evidence>
<dbReference type="InterPro" id="IPR001466">
    <property type="entry name" value="Beta-lactam-related"/>
</dbReference>
<reference evidence="3 4" key="1">
    <citation type="submission" date="2021-01" db="EMBL/GenBank/DDBJ databases">
        <title>Whole genome shotgun sequence of Plantactinospora mayteni NBRC 109088.</title>
        <authorList>
            <person name="Komaki H."/>
            <person name="Tamura T."/>
        </authorList>
    </citation>
    <scope>NUCLEOTIDE SEQUENCE [LARGE SCALE GENOMIC DNA]</scope>
    <source>
        <strain evidence="3 4">NBRC 109088</strain>
    </source>
</reference>
<dbReference type="InterPro" id="IPR012338">
    <property type="entry name" value="Beta-lactam/transpept-like"/>
</dbReference>
<name>A0ABQ4EFZ5_9ACTN</name>
<keyword evidence="1" id="KW-0732">Signal</keyword>
<evidence type="ECO:0000313" key="4">
    <source>
        <dbReference type="Proteomes" id="UP000621500"/>
    </source>
</evidence>
<gene>
    <name evidence="3" type="ORF">Pma05_01480</name>
</gene>
<organism evidence="3 4">
    <name type="scientific">Plantactinospora mayteni</name>
    <dbReference type="NCBI Taxonomy" id="566021"/>
    <lineage>
        <taxon>Bacteria</taxon>
        <taxon>Bacillati</taxon>
        <taxon>Actinomycetota</taxon>
        <taxon>Actinomycetes</taxon>
        <taxon>Micromonosporales</taxon>
        <taxon>Micromonosporaceae</taxon>
        <taxon>Plantactinospora</taxon>
    </lineage>
</organism>
<dbReference type="PANTHER" id="PTHR46825">
    <property type="entry name" value="D-ALANYL-D-ALANINE-CARBOXYPEPTIDASE/ENDOPEPTIDASE AMPH"/>
    <property type="match status" value="1"/>
</dbReference>
<accession>A0ABQ4EFZ5</accession>
<keyword evidence="3" id="KW-0378">Hydrolase</keyword>
<dbReference type="SUPFAM" id="SSF56601">
    <property type="entry name" value="beta-lactamase/transpeptidase-like"/>
    <property type="match status" value="1"/>
</dbReference>
<proteinExistence type="predicted"/>